<dbReference type="GO" id="GO:0022900">
    <property type="term" value="P:electron transport chain"/>
    <property type="evidence" value="ECO:0007669"/>
    <property type="project" value="InterPro"/>
</dbReference>
<gene>
    <name evidence="7" type="ORF">E6K78_04985</name>
</gene>
<dbReference type="InterPro" id="IPR007329">
    <property type="entry name" value="FMN-bd"/>
</dbReference>
<dbReference type="GO" id="GO:0005886">
    <property type="term" value="C:plasma membrane"/>
    <property type="evidence" value="ECO:0007669"/>
    <property type="project" value="InterPro"/>
</dbReference>
<dbReference type="GO" id="GO:0010181">
    <property type="term" value="F:FMN binding"/>
    <property type="evidence" value="ECO:0007669"/>
    <property type="project" value="InterPro"/>
</dbReference>
<keyword evidence="4" id="KW-0288">FMN</keyword>
<comment type="caution">
    <text evidence="7">The sequence shown here is derived from an EMBL/GenBank/DDBJ whole genome shotgun (WGS) entry which is preliminary data.</text>
</comment>
<evidence type="ECO:0000256" key="2">
    <source>
        <dbReference type="ARBA" id="ARBA00022553"/>
    </source>
</evidence>
<evidence type="ECO:0000313" key="8">
    <source>
        <dbReference type="Proteomes" id="UP000316609"/>
    </source>
</evidence>
<keyword evidence="1" id="KW-0813">Transport</keyword>
<dbReference type="EMBL" id="VBOY01000039">
    <property type="protein sequence ID" value="TMQ67456.1"/>
    <property type="molecule type" value="Genomic_DNA"/>
</dbReference>
<proteinExistence type="predicted"/>
<reference evidence="7 8" key="1">
    <citation type="journal article" date="2019" name="Nat. Microbiol.">
        <title>Mediterranean grassland soil C-N compound turnover is dependent on rainfall and depth, and is mediated by genomically divergent microorganisms.</title>
        <authorList>
            <person name="Diamond S."/>
            <person name="Andeer P.F."/>
            <person name="Li Z."/>
            <person name="Crits-Christoph A."/>
            <person name="Burstein D."/>
            <person name="Anantharaman K."/>
            <person name="Lane K.R."/>
            <person name="Thomas B.C."/>
            <person name="Pan C."/>
            <person name="Northen T.R."/>
            <person name="Banfield J.F."/>
        </authorList>
    </citation>
    <scope>NUCLEOTIDE SEQUENCE [LARGE SCALE GENOMIC DNA]</scope>
    <source>
        <strain evidence="7">WS_8</strain>
    </source>
</reference>
<keyword evidence="3" id="KW-0285">Flavoprotein</keyword>
<evidence type="ECO:0000256" key="1">
    <source>
        <dbReference type="ARBA" id="ARBA00022448"/>
    </source>
</evidence>
<protein>
    <submittedName>
        <fullName evidence="7">FMN-binding protein</fullName>
    </submittedName>
</protein>
<dbReference type="PANTHER" id="PTHR36118">
    <property type="entry name" value="ION-TRANSLOCATING OXIDOREDUCTASE COMPLEX SUBUNIT G"/>
    <property type="match status" value="1"/>
</dbReference>
<dbReference type="GO" id="GO:0009055">
    <property type="term" value="F:electron transfer activity"/>
    <property type="evidence" value="ECO:0007669"/>
    <property type="project" value="InterPro"/>
</dbReference>
<dbReference type="InterPro" id="IPR010209">
    <property type="entry name" value="Ion_transpt_RnfG/RsxG"/>
</dbReference>
<evidence type="ECO:0000259" key="6">
    <source>
        <dbReference type="SMART" id="SM00900"/>
    </source>
</evidence>
<evidence type="ECO:0000256" key="3">
    <source>
        <dbReference type="ARBA" id="ARBA00022630"/>
    </source>
</evidence>
<dbReference type="Proteomes" id="UP000316609">
    <property type="component" value="Unassembled WGS sequence"/>
</dbReference>
<dbReference type="SMART" id="SM00900">
    <property type="entry name" value="FMN_bind"/>
    <property type="match status" value="1"/>
</dbReference>
<keyword evidence="2" id="KW-0597">Phosphoprotein</keyword>
<keyword evidence="5" id="KW-0249">Electron transport</keyword>
<evidence type="ECO:0000256" key="4">
    <source>
        <dbReference type="ARBA" id="ARBA00022643"/>
    </source>
</evidence>
<feature type="domain" description="FMN-binding" evidence="6">
    <location>
        <begin position="84"/>
        <end position="165"/>
    </location>
</feature>
<dbReference type="Pfam" id="PF04205">
    <property type="entry name" value="FMN_bind"/>
    <property type="match status" value="1"/>
</dbReference>
<dbReference type="PANTHER" id="PTHR36118:SF1">
    <property type="entry name" value="ION-TRANSLOCATING OXIDOREDUCTASE COMPLEX SUBUNIT G"/>
    <property type="match status" value="1"/>
</dbReference>
<evidence type="ECO:0000313" key="7">
    <source>
        <dbReference type="EMBL" id="TMQ67456.1"/>
    </source>
</evidence>
<name>A0A538TUZ2_UNCEI</name>
<sequence length="179" mass="19437">MALVLAALSWPLEARAAAFMTREEALAQAFPGARIGRRSFALGAAEAATVEKRARVKLPSRLVIAYFAWRGDSLTGTAFFDARVVRTMPAVLMVAIAPDTTVSRIDVLAFHEPPDYAPEPRWLSLFAHRRLDDRMWPGRAIPALSGATLTARAIGESARLALALYEIVAAPALARKAVR</sequence>
<organism evidence="7 8">
    <name type="scientific">Eiseniibacteriota bacterium</name>
    <dbReference type="NCBI Taxonomy" id="2212470"/>
    <lineage>
        <taxon>Bacteria</taxon>
        <taxon>Candidatus Eiseniibacteriota</taxon>
    </lineage>
</organism>
<dbReference type="AlphaFoldDB" id="A0A538TUZ2"/>
<accession>A0A538TUZ2</accession>
<evidence type="ECO:0000256" key="5">
    <source>
        <dbReference type="ARBA" id="ARBA00022982"/>
    </source>
</evidence>